<evidence type="ECO:0000313" key="8">
    <source>
        <dbReference type="Proteomes" id="UP000054359"/>
    </source>
</evidence>
<dbReference type="GO" id="GO:0051537">
    <property type="term" value="F:2 iron, 2 sulfur cluster binding"/>
    <property type="evidence" value="ECO:0007669"/>
    <property type="project" value="UniProtKB-KW"/>
</dbReference>
<dbReference type="EMBL" id="KK117843">
    <property type="protein sequence ID" value="KFM71567.1"/>
    <property type="molecule type" value="Genomic_DNA"/>
</dbReference>
<dbReference type="Gene3D" id="3.40.5.90">
    <property type="entry name" value="CDGSH iron-sulfur domain, mitoNEET-type"/>
    <property type="match status" value="2"/>
</dbReference>
<name>A0A087U2H8_STEMI</name>
<dbReference type="STRING" id="407821.A0A087U2H8"/>
<organism evidence="7 8">
    <name type="scientific">Stegodyphus mimosarum</name>
    <name type="common">African social velvet spider</name>
    <dbReference type="NCBI Taxonomy" id="407821"/>
    <lineage>
        <taxon>Eukaryota</taxon>
        <taxon>Metazoa</taxon>
        <taxon>Ecdysozoa</taxon>
        <taxon>Arthropoda</taxon>
        <taxon>Chelicerata</taxon>
        <taxon>Arachnida</taxon>
        <taxon>Araneae</taxon>
        <taxon>Araneomorphae</taxon>
        <taxon>Entelegynae</taxon>
        <taxon>Eresoidea</taxon>
        <taxon>Eresidae</taxon>
        <taxon>Stegodyphus</taxon>
    </lineage>
</organism>
<evidence type="ECO:0000256" key="5">
    <source>
        <dbReference type="ARBA" id="ARBA00034078"/>
    </source>
</evidence>
<dbReference type="GO" id="GO:0046872">
    <property type="term" value="F:metal ion binding"/>
    <property type="evidence" value="ECO:0007669"/>
    <property type="project" value="UniProtKB-KW"/>
</dbReference>
<comment type="cofactor">
    <cofactor evidence="5">
        <name>[2Fe-2S] cluster</name>
        <dbReference type="ChEBI" id="CHEBI:190135"/>
    </cofactor>
</comment>
<evidence type="ECO:0000259" key="6">
    <source>
        <dbReference type="SMART" id="SM00704"/>
    </source>
</evidence>
<keyword evidence="3" id="KW-0408">Iron</keyword>
<dbReference type="AlphaFoldDB" id="A0A087U2H8"/>
<evidence type="ECO:0000256" key="1">
    <source>
        <dbReference type="ARBA" id="ARBA00022714"/>
    </source>
</evidence>
<protein>
    <submittedName>
        <fullName evidence="7">CDGSH iron-sulfur domain-containing protein 3, mitochondrial</fullName>
    </submittedName>
</protein>
<dbReference type="GO" id="GO:0005739">
    <property type="term" value="C:mitochondrion"/>
    <property type="evidence" value="ECO:0007669"/>
    <property type="project" value="TreeGrafter"/>
</dbReference>
<evidence type="ECO:0000256" key="2">
    <source>
        <dbReference type="ARBA" id="ARBA00022723"/>
    </source>
</evidence>
<dbReference type="Proteomes" id="UP000054359">
    <property type="component" value="Unassembled WGS sequence"/>
</dbReference>
<feature type="domain" description="Iron-binding zinc finger CDGSH type" evidence="6">
    <location>
        <begin position="87"/>
        <end position="122"/>
    </location>
</feature>
<dbReference type="Pfam" id="PF09360">
    <property type="entry name" value="zf-CDGSH"/>
    <property type="match status" value="1"/>
</dbReference>
<feature type="domain" description="Iron-binding zinc finger CDGSH type" evidence="6">
    <location>
        <begin position="47"/>
        <end position="84"/>
    </location>
</feature>
<reference evidence="7 8" key="1">
    <citation type="submission" date="2013-11" db="EMBL/GenBank/DDBJ databases">
        <title>Genome sequencing of Stegodyphus mimosarum.</title>
        <authorList>
            <person name="Bechsgaard J."/>
        </authorList>
    </citation>
    <scope>NUCLEOTIDE SEQUENCE [LARGE SCALE GENOMIC DNA]</scope>
</reference>
<dbReference type="PANTHER" id="PTHR46491">
    <property type="entry name" value="CDGSH IRON SULFUR DOMAIN PROTEIN HOMOLOG"/>
    <property type="match status" value="1"/>
</dbReference>
<accession>A0A087U2H8</accession>
<dbReference type="PANTHER" id="PTHR46491:SF10">
    <property type="entry name" value="IRON-BINDING ZINC FINGER CDGSH TYPE DOMAIN-CONTAINING PROTEIN"/>
    <property type="match status" value="1"/>
</dbReference>
<keyword evidence="4" id="KW-0411">Iron-sulfur</keyword>
<feature type="non-terminal residue" evidence="7">
    <location>
        <position position="132"/>
    </location>
</feature>
<dbReference type="InterPro" id="IPR042216">
    <property type="entry name" value="MitoNEET_CISD"/>
</dbReference>
<keyword evidence="2" id="KW-0479">Metal-binding</keyword>
<dbReference type="InterPro" id="IPR052950">
    <property type="entry name" value="CISD"/>
</dbReference>
<evidence type="ECO:0000313" key="7">
    <source>
        <dbReference type="EMBL" id="KFM71567.1"/>
    </source>
</evidence>
<dbReference type="InterPro" id="IPR018967">
    <property type="entry name" value="FeS-contain_CDGSH-typ"/>
</dbReference>
<sequence length="132" mass="14978">MMMSLLVISRSVGSRLNFHQVVQHIHNVQFSSAPSHEVIVKGTIAKRIPKFVNLEKDKTYSWCACGLSKKQPFCDGSHKNDPKELKPVRFNPPKSGRFLLCRCKQTNNRPYCDLTHVKTCTIMSVNTCDSGR</sequence>
<keyword evidence="1" id="KW-0001">2Fe-2S</keyword>
<evidence type="ECO:0000256" key="3">
    <source>
        <dbReference type="ARBA" id="ARBA00023004"/>
    </source>
</evidence>
<proteinExistence type="predicted"/>
<evidence type="ECO:0000256" key="4">
    <source>
        <dbReference type="ARBA" id="ARBA00023014"/>
    </source>
</evidence>
<dbReference type="OrthoDB" id="15717at2759"/>
<gene>
    <name evidence="7" type="ORF">X975_16081</name>
</gene>
<dbReference type="SMART" id="SM00704">
    <property type="entry name" value="ZnF_CDGSH"/>
    <property type="match status" value="2"/>
</dbReference>
<keyword evidence="8" id="KW-1185">Reference proteome</keyword>
<dbReference type="OMA" id="TEITHRI"/>